<gene>
    <name evidence="1" type="ORF">Z955_14625</name>
</gene>
<accession>A0A0A0HYP3</accession>
<name>A0A0A0HYP3_CLOBO</name>
<comment type="caution">
    <text evidence="1">The sequence shown here is derived from an EMBL/GenBank/DDBJ whole genome shotgun (WGS) entry which is preliminary data.</text>
</comment>
<evidence type="ECO:0000313" key="1">
    <source>
        <dbReference type="EMBL" id="KGM93632.1"/>
    </source>
</evidence>
<dbReference type="Proteomes" id="UP000030014">
    <property type="component" value="Unassembled WGS sequence"/>
</dbReference>
<dbReference type="EMBL" id="JDRY01000165">
    <property type="protein sequence ID" value="KGM93632.1"/>
    <property type="molecule type" value="Genomic_DNA"/>
</dbReference>
<proteinExistence type="predicted"/>
<protein>
    <submittedName>
        <fullName evidence="1">Uncharacterized protein</fullName>
    </submittedName>
</protein>
<organism evidence="1 2">
    <name type="scientific">Clostridium botulinum C/D str. DC5</name>
    <dbReference type="NCBI Taxonomy" id="1443128"/>
    <lineage>
        <taxon>Bacteria</taxon>
        <taxon>Bacillati</taxon>
        <taxon>Bacillota</taxon>
        <taxon>Clostridia</taxon>
        <taxon>Eubacteriales</taxon>
        <taxon>Clostridiaceae</taxon>
        <taxon>Clostridium</taxon>
    </lineage>
</organism>
<sequence length="104" mass="12423">MKAIYVIEFNGKRAICVNTDYTKKFSLNTSEMNFIQYLIPLQLQKGLNEWMILRLDDVSKQLNIPRITVNNWFKKLKDTNILIQERFRSNLWKINSNIIEVTIK</sequence>
<reference evidence="1 2" key="1">
    <citation type="submission" date="2014-01" db="EMBL/GenBank/DDBJ databases">
        <title>Plasmidome dynamics in the species complex Clostridium novyi sensu lato converts strains of independent lineages into distinctly different pathogens.</title>
        <authorList>
            <person name="Skarin H."/>
            <person name="Segerman B."/>
        </authorList>
    </citation>
    <scope>NUCLEOTIDE SEQUENCE [LARGE SCALE GENOMIC DNA]</scope>
    <source>
        <strain evidence="1 2">DC5</strain>
    </source>
</reference>
<dbReference type="AlphaFoldDB" id="A0A0A0HYP3"/>
<evidence type="ECO:0000313" key="2">
    <source>
        <dbReference type="Proteomes" id="UP000030014"/>
    </source>
</evidence>